<evidence type="ECO:0000313" key="3">
    <source>
        <dbReference type="EMBL" id="BBB91792.1"/>
    </source>
</evidence>
<keyword evidence="4" id="KW-1185">Reference proteome</keyword>
<feature type="domain" description="SWIM-type" evidence="2">
    <location>
        <begin position="48"/>
        <end position="86"/>
    </location>
</feature>
<evidence type="ECO:0000313" key="4">
    <source>
        <dbReference type="Proteomes" id="UP000276437"/>
    </source>
</evidence>
<dbReference type="EMBL" id="AP018449">
    <property type="protein sequence ID" value="BBB91792.1"/>
    <property type="molecule type" value="Genomic_DNA"/>
</dbReference>
<dbReference type="Proteomes" id="UP000276437">
    <property type="component" value="Chromosome"/>
</dbReference>
<proteinExistence type="predicted"/>
<accession>A0A348AL44</accession>
<organism evidence="3 4">
    <name type="scientific">Methylomusa anaerophila</name>
    <dbReference type="NCBI Taxonomy" id="1930071"/>
    <lineage>
        <taxon>Bacteria</taxon>
        <taxon>Bacillati</taxon>
        <taxon>Bacillota</taxon>
        <taxon>Negativicutes</taxon>
        <taxon>Selenomonadales</taxon>
        <taxon>Sporomusaceae</taxon>
        <taxon>Methylomusa</taxon>
    </lineage>
</organism>
<dbReference type="PROSITE" id="PS50966">
    <property type="entry name" value="ZF_SWIM"/>
    <property type="match status" value="1"/>
</dbReference>
<keyword evidence="1" id="KW-0479">Metal-binding</keyword>
<sequence length="574" mass="66561">MNLNDFESYIDRKILARGYDYFENNCVVSIKETDDNIYEAEVAGTELYLVNVELDGEANIIDTQCGCPYDMGEYCKHQVAVFFALRDMKADHPQKDSDDLKSKISLGPGNKFFVLPQGKARSIEDILSQRTKEELVGFLLDIAAEYDEIKQRIELNFGDTNDAEEIKKSIELIRTFFNKNSDRHGFVAYGDTYEAVRGADLVLKKARAAFEHKKTLHALDLTLCVIHELMDLLENCDDSDGIVGGAIEENLDFIKEMVEEEEFNPAVKEGFFNKLMEEAANKRYDGWSDWKLELLENCSTLADIPSLRNRLENRLQSMLDDEEGDSWSVNYFNEKVFQIRYNMILQNEDEKAALDFVEQNLQFSSFRKMTIGRAMQSKDYDQVIKLALEGEAKDKDLPGLVNDWREYRYKAYNLLGKLDEQRGLATDFILAGSFEYYKDLRSTYNDEEWAVVYPQIISRLEDQKKFHSDIYTRILIEEGEKKKLLEYVKKNPSAVESYYKHLVPEFREEVFDLFLKYIEQVAARAGNRRDYQGVCAIIRNLKKAGGKDQALEIKQKFSIKYANRPAFRDELTKV</sequence>
<protein>
    <recommendedName>
        <fullName evidence="2">SWIM-type domain-containing protein</fullName>
    </recommendedName>
</protein>
<dbReference type="KEGG" id="mana:MAMMFC1_02477"/>
<keyword evidence="1" id="KW-0863">Zinc-finger</keyword>
<dbReference type="RefSeq" id="WP_126310593.1">
    <property type="nucleotide sequence ID" value="NZ_AP018449.1"/>
</dbReference>
<dbReference type="Pfam" id="PF04434">
    <property type="entry name" value="SWIM"/>
    <property type="match status" value="1"/>
</dbReference>
<keyword evidence="1" id="KW-0862">Zinc</keyword>
<dbReference type="AlphaFoldDB" id="A0A348AL44"/>
<name>A0A348AL44_9FIRM</name>
<evidence type="ECO:0000259" key="2">
    <source>
        <dbReference type="PROSITE" id="PS50966"/>
    </source>
</evidence>
<reference evidence="3 4" key="1">
    <citation type="journal article" date="2018" name="Int. J. Syst. Evol. Microbiol.">
        <title>Methylomusa anaerophila gen. nov., sp. nov., an anaerobic methanol-utilizing bacterium isolated from a microbial fuel cell.</title>
        <authorList>
            <person name="Amano N."/>
            <person name="Yamamuro A."/>
            <person name="Miyahara M."/>
            <person name="Kouzuma A."/>
            <person name="Abe T."/>
            <person name="Watanabe K."/>
        </authorList>
    </citation>
    <scope>NUCLEOTIDE SEQUENCE [LARGE SCALE GENOMIC DNA]</scope>
    <source>
        <strain evidence="3 4">MMFC1</strain>
    </source>
</reference>
<dbReference type="InterPro" id="IPR007527">
    <property type="entry name" value="Znf_SWIM"/>
</dbReference>
<gene>
    <name evidence="3" type="ORF">MAMMFC1_02477</name>
</gene>
<evidence type="ECO:0000256" key="1">
    <source>
        <dbReference type="PROSITE-ProRule" id="PRU00325"/>
    </source>
</evidence>
<dbReference type="GO" id="GO:0008270">
    <property type="term" value="F:zinc ion binding"/>
    <property type="evidence" value="ECO:0007669"/>
    <property type="project" value="UniProtKB-KW"/>
</dbReference>
<dbReference type="OrthoDB" id="9760715at2"/>